<reference evidence="2" key="1">
    <citation type="submission" date="2020-06" db="EMBL/GenBank/DDBJ databases">
        <authorList>
            <consortium name="Plant Systems Biology data submission"/>
        </authorList>
    </citation>
    <scope>NUCLEOTIDE SEQUENCE</scope>
    <source>
        <strain evidence="2">D6</strain>
    </source>
</reference>
<dbReference type="SUPFAM" id="SSF51197">
    <property type="entry name" value="Clavaminate synthase-like"/>
    <property type="match status" value="1"/>
</dbReference>
<dbReference type="EMBL" id="CAICTM010000565">
    <property type="protein sequence ID" value="CAB9513015.1"/>
    <property type="molecule type" value="Genomic_DNA"/>
</dbReference>
<name>A0A9N8E322_9STRA</name>
<protein>
    <submittedName>
        <fullName evidence="2">Phytanoyl-CoA dioxygenase</fullName>
    </submittedName>
</protein>
<keyword evidence="2" id="KW-0560">Oxidoreductase</keyword>
<dbReference type="InterPro" id="IPR008775">
    <property type="entry name" value="Phytyl_CoA_dOase-like"/>
</dbReference>
<organism evidence="2 3">
    <name type="scientific">Seminavis robusta</name>
    <dbReference type="NCBI Taxonomy" id="568900"/>
    <lineage>
        <taxon>Eukaryota</taxon>
        <taxon>Sar</taxon>
        <taxon>Stramenopiles</taxon>
        <taxon>Ochrophyta</taxon>
        <taxon>Bacillariophyta</taxon>
        <taxon>Bacillariophyceae</taxon>
        <taxon>Bacillariophycidae</taxon>
        <taxon>Naviculales</taxon>
        <taxon>Naviculaceae</taxon>
        <taxon>Seminavis</taxon>
    </lineage>
</organism>
<dbReference type="AlphaFoldDB" id="A0A9N8E322"/>
<comment type="caution">
    <text evidence="2">The sequence shown here is derived from an EMBL/GenBank/DDBJ whole genome shotgun (WGS) entry which is preliminary data.</text>
</comment>
<feature type="compositionally biased region" description="Polar residues" evidence="1">
    <location>
        <begin position="362"/>
        <end position="375"/>
    </location>
</feature>
<feature type="region of interest" description="Disordered" evidence="1">
    <location>
        <begin position="1"/>
        <end position="32"/>
    </location>
</feature>
<dbReference type="CDD" id="cd02440">
    <property type="entry name" value="AdoMet_MTases"/>
    <property type="match status" value="1"/>
</dbReference>
<dbReference type="OrthoDB" id="420046at2759"/>
<evidence type="ECO:0000313" key="3">
    <source>
        <dbReference type="Proteomes" id="UP001153069"/>
    </source>
</evidence>
<feature type="compositionally biased region" description="Acidic residues" evidence="1">
    <location>
        <begin position="9"/>
        <end position="20"/>
    </location>
</feature>
<accession>A0A9N8E322</accession>
<dbReference type="InterPro" id="IPR051961">
    <property type="entry name" value="Fungal_Metabolite_Diox"/>
</dbReference>
<proteinExistence type="predicted"/>
<dbReference type="Pfam" id="PF05721">
    <property type="entry name" value="PhyH"/>
    <property type="match status" value="1"/>
</dbReference>
<sequence>MADCWDAFGSDDDDESDNTEDPAAGTLADSTTPQDLKAASEISLYLVKTFLHANSQISVAQRRVGLVQLPVLSDNQDNETNDIQVQVWQDALKERGFSPVSVLKFSIEKASPFTDSSVDPILHDALIVLSGDTTFDQSTVWEHQKIYRSLVKGGILLLVVSTTGIENEQQTAPDPAKWMASSADGIIGLDNGSSSSNSDPVKVYTDDNRQILALQKRLCRIQEKSCRWLSSKHSVAHERTRALEATIPVTAHECHTSQLTSLSMERAVQRMQQYGYCILPSLLNATECLQWGHAVLTDLHQASQLLLQQEGVDIYHPHSSQKDPQSYRELSMREDLRMDLRDGPQLQKLRGGNNKPIVVKAANNNKDNPPTTNEENPFFRRHPSILEIVQRTMNPQKGTLYKGNFGRHNFEGSGPDGSYQDMRLSAIGGIVSLPGSADQALHADAPHLFETMTLPAHYINAFTMGCSGEDELVGCTAFVHGSHQIEFTARYMADEEEDNNNQVFDFLVRPQLELGDVVLFDCRTLHFGLGNQSQSVERPLLYCNMTHAWFHDPKNWDNHHPIFPSSDDYQ</sequence>
<keyword evidence="2" id="KW-0223">Dioxygenase</keyword>
<dbReference type="GO" id="GO:0051213">
    <property type="term" value="F:dioxygenase activity"/>
    <property type="evidence" value="ECO:0007669"/>
    <property type="project" value="UniProtKB-KW"/>
</dbReference>
<dbReference type="PANTHER" id="PTHR37563">
    <property type="entry name" value="PHYTANOYL-COA DIOXYGENASE FAMILY PROTEIN (AFU_ORTHOLOGUE AFUA_2G03330)"/>
    <property type="match status" value="1"/>
</dbReference>
<dbReference type="Gene3D" id="2.60.120.620">
    <property type="entry name" value="q2cbj1_9rhob like domain"/>
    <property type="match status" value="1"/>
</dbReference>
<evidence type="ECO:0000313" key="2">
    <source>
        <dbReference type="EMBL" id="CAB9513015.1"/>
    </source>
</evidence>
<keyword evidence="3" id="KW-1185">Reference proteome</keyword>
<evidence type="ECO:0000256" key="1">
    <source>
        <dbReference type="SAM" id="MobiDB-lite"/>
    </source>
</evidence>
<dbReference type="PANTHER" id="PTHR37563:SF2">
    <property type="entry name" value="PHYTANOYL-COA DIOXYGENASE FAMILY PROTEIN (AFU_ORTHOLOGUE AFUA_2G03330)"/>
    <property type="match status" value="1"/>
</dbReference>
<gene>
    <name evidence="2" type="ORF">SEMRO_566_G167860.1</name>
</gene>
<feature type="region of interest" description="Disordered" evidence="1">
    <location>
        <begin position="359"/>
        <end position="378"/>
    </location>
</feature>
<dbReference type="Proteomes" id="UP001153069">
    <property type="component" value="Unassembled WGS sequence"/>
</dbReference>